<name>A0ABX2WGR8_9MICO</name>
<dbReference type="InterPro" id="IPR036271">
    <property type="entry name" value="Tet_transcr_reg_TetR-rel_C_sf"/>
</dbReference>
<evidence type="ECO:0000313" key="6">
    <source>
        <dbReference type="EMBL" id="OAZ39815.1"/>
    </source>
</evidence>
<reference evidence="7" key="1">
    <citation type="submission" date="2016-06" db="EMBL/GenBank/DDBJ databases">
        <title>Genome sequencing of cellulolytic organisms.</title>
        <authorList>
            <person name="Bohra V."/>
            <person name="Dafale N.A."/>
            <person name="Purohit H.J."/>
        </authorList>
    </citation>
    <scope>NUCLEOTIDE SEQUENCE [LARGE SCALE GENOMIC DNA]</scope>
    <source>
        <strain evidence="7">ND21</strain>
    </source>
</reference>
<dbReference type="PROSITE" id="PS50977">
    <property type="entry name" value="HTH_TETR_2"/>
    <property type="match status" value="1"/>
</dbReference>
<evidence type="ECO:0000259" key="5">
    <source>
        <dbReference type="PROSITE" id="PS50977"/>
    </source>
</evidence>
<dbReference type="Pfam" id="PF00440">
    <property type="entry name" value="TetR_N"/>
    <property type="match status" value="1"/>
</dbReference>
<evidence type="ECO:0000256" key="3">
    <source>
        <dbReference type="ARBA" id="ARBA00023163"/>
    </source>
</evidence>
<dbReference type="InterPro" id="IPR050109">
    <property type="entry name" value="HTH-type_TetR-like_transc_reg"/>
</dbReference>
<dbReference type="InterPro" id="IPR011075">
    <property type="entry name" value="TetR_C"/>
</dbReference>
<protein>
    <recommendedName>
        <fullName evidence="5">HTH tetR-type domain-containing protein</fullName>
    </recommendedName>
</protein>
<feature type="DNA-binding region" description="H-T-H motif" evidence="4">
    <location>
        <begin position="39"/>
        <end position="58"/>
    </location>
</feature>
<dbReference type="PANTHER" id="PTHR30055">
    <property type="entry name" value="HTH-TYPE TRANSCRIPTIONAL REGULATOR RUTR"/>
    <property type="match status" value="1"/>
</dbReference>
<dbReference type="Proteomes" id="UP000093918">
    <property type="component" value="Unassembled WGS sequence"/>
</dbReference>
<accession>A0ABX2WGR8</accession>
<comment type="caution">
    <text evidence="6">The sequence shown here is derived from an EMBL/GenBank/DDBJ whole genome shotgun (WGS) entry which is preliminary data.</text>
</comment>
<evidence type="ECO:0000256" key="4">
    <source>
        <dbReference type="PROSITE-ProRule" id="PRU00335"/>
    </source>
</evidence>
<sequence length="205" mass="23115">MVMTLQTEKPGRPTDEDLTRRILVAAADLLGAHGYQQLSVERVAKAVGCGKTAIYRRYSDKGALVAAVLRSQVAVGAMPDHDDVRADLLEHARQNQRNQELSPEQSNGLRAMFEPEVFPLLWDTFFQHRRQQGIEIIDRAIARGELPEDVDHDILLDTIAGLTLYRQSVKRIHIDERHYVDIIDALVTHPPRRLPDADEQVPDAS</sequence>
<dbReference type="InterPro" id="IPR001647">
    <property type="entry name" value="HTH_TetR"/>
</dbReference>
<evidence type="ECO:0000256" key="1">
    <source>
        <dbReference type="ARBA" id="ARBA00023015"/>
    </source>
</evidence>
<dbReference type="EMBL" id="LZEM01000021">
    <property type="protein sequence ID" value="OAZ39815.1"/>
    <property type="molecule type" value="Genomic_DNA"/>
</dbReference>
<feature type="domain" description="HTH tetR-type" evidence="5">
    <location>
        <begin position="16"/>
        <end position="76"/>
    </location>
</feature>
<keyword evidence="7" id="KW-1185">Reference proteome</keyword>
<proteinExistence type="predicted"/>
<evidence type="ECO:0000313" key="7">
    <source>
        <dbReference type="Proteomes" id="UP000093918"/>
    </source>
</evidence>
<gene>
    <name evidence="6" type="ORF">A9Z40_08350</name>
</gene>
<organism evidence="6 7">
    <name type="scientific">Microbacterium arborescens</name>
    <dbReference type="NCBI Taxonomy" id="33883"/>
    <lineage>
        <taxon>Bacteria</taxon>
        <taxon>Bacillati</taxon>
        <taxon>Actinomycetota</taxon>
        <taxon>Actinomycetes</taxon>
        <taxon>Micrococcales</taxon>
        <taxon>Microbacteriaceae</taxon>
        <taxon>Microbacterium</taxon>
    </lineage>
</organism>
<dbReference type="PANTHER" id="PTHR30055:SF148">
    <property type="entry name" value="TETR-FAMILY TRANSCRIPTIONAL REGULATOR"/>
    <property type="match status" value="1"/>
</dbReference>
<dbReference type="SUPFAM" id="SSF46689">
    <property type="entry name" value="Homeodomain-like"/>
    <property type="match status" value="1"/>
</dbReference>
<dbReference type="Pfam" id="PF16859">
    <property type="entry name" value="TetR_C_11"/>
    <property type="match status" value="1"/>
</dbReference>
<dbReference type="Gene3D" id="1.10.357.10">
    <property type="entry name" value="Tetracycline Repressor, domain 2"/>
    <property type="match status" value="1"/>
</dbReference>
<dbReference type="InterPro" id="IPR009057">
    <property type="entry name" value="Homeodomain-like_sf"/>
</dbReference>
<dbReference type="Gene3D" id="1.10.10.60">
    <property type="entry name" value="Homeodomain-like"/>
    <property type="match status" value="1"/>
</dbReference>
<keyword evidence="1" id="KW-0805">Transcription regulation</keyword>
<keyword evidence="3" id="KW-0804">Transcription</keyword>
<keyword evidence="2 4" id="KW-0238">DNA-binding</keyword>
<dbReference type="PRINTS" id="PR00455">
    <property type="entry name" value="HTHTETR"/>
</dbReference>
<dbReference type="SUPFAM" id="SSF48498">
    <property type="entry name" value="Tetracyclin repressor-like, C-terminal domain"/>
    <property type="match status" value="1"/>
</dbReference>
<evidence type="ECO:0000256" key="2">
    <source>
        <dbReference type="ARBA" id="ARBA00023125"/>
    </source>
</evidence>